<dbReference type="RefSeq" id="XP_064767592.1">
    <property type="nucleotide sequence ID" value="XM_064910080.1"/>
</dbReference>
<keyword evidence="5" id="KW-0597">Phosphoprotein</keyword>
<feature type="compositionally biased region" description="Polar residues" evidence="7">
    <location>
        <begin position="479"/>
        <end position="507"/>
    </location>
</feature>
<feature type="compositionally biased region" description="Polar residues" evidence="7">
    <location>
        <begin position="353"/>
        <end position="374"/>
    </location>
</feature>
<dbReference type="Proteomes" id="UP001498771">
    <property type="component" value="Unassembled WGS sequence"/>
</dbReference>
<dbReference type="PANTHER" id="PTHR12276:SF110">
    <property type="entry name" value="EPSIN-1-RELATED"/>
    <property type="match status" value="1"/>
</dbReference>
<evidence type="ECO:0000256" key="5">
    <source>
        <dbReference type="ARBA" id="ARBA00022553"/>
    </source>
</evidence>
<reference evidence="9 10" key="1">
    <citation type="submission" date="2024-03" db="EMBL/GenBank/DDBJ databases">
        <title>Genome-scale model development and genomic sequencing of the oleaginous clade Lipomyces.</title>
        <authorList>
            <consortium name="Lawrence Berkeley National Laboratory"/>
            <person name="Czajka J.J."/>
            <person name="Han Y."/>
            <person name="Kim J."/>
            <person name="Mondo S.J."/>
            <person name="Hofstad B.A."/>
            <person name="Robles A."/>
            <person name="Haridas S."/>
            <person name="Riley R."/>
            <person name="LaButti K."/>
            <person name="Pangilinan J."/>
            <person name="Andreopoulos W."/>
            <person name="Lipzen A."/>
            <person name="Yan J."/>
            <person name="Wang M."/>
            <person name="Ng V."/>
            <person name="Grigoriev I.V."/>
            <person name="Spatafora J.W."/>
            <person name="Magnuson J.K."/>
            <person name="Baker S.E."/>
            <person name="Pomraning K.R."/>
        </authorList>
    </citation>
    <scope>NUCLEOTIDE SEQUENCE [LARGE SCALE GENOMIC DNA]</scope>
    <source>
        <strain evidence="9 10">Phaff 52-87</strain>
    </source>
</reference>
<gene>
    <name evidence="9" type="ORF">BZA70DRAFT_196368</name>
</gene>
<comment type="similarity">
    <text evidence="3">Belongs to the epsin family.</text>
</comment>
<dbReference type="SUPFAM" id="SSF48464">
    <property type="entry name" value="ENTH/VHS domain"/>
    <property type="match status" value="1"/>
</dbReference>
<dbReference type="InterPro" id="IPR008942">
    <property type="entry name" value="ENTH_VHS"/>
</dbReference>
<evidence type="ECO:0000256" key="7">
    <source>
        <dbReference type="SAM" id="MobiDB-lite"/>
    </source>
</evidence>
<sequence>MSKSIIRSIKNVTIGYSVNQVKVRNATSNDPWGPNSTEMEEIAQLTFDLTAFHEIMEMVDRRLNDKGKNWRHVLKALVLLDYLIHSGSENVVVWAKENIYLIRTLREFLYVDEENKDQGANVRAKAKDLTGLLNDDERIRAERSNRSLMHSRINSGRIADEVPERLGRIMPTQQSERLDPYGIGVDARSSAIDASADETQLDPELRQAIAESKLTAAEEESRRRERETIPDEDEDLARALKLSEEEARRKQQQEYYETQRLSGQFHQPQPTSPLKLQSTGDYQSPFQSPFHTGQQQSQQQPQAANNTDLLVDIFGPTPAAASTTSPAPATSTYPQYSQPASQTTFGAVYPQTTGSNFYNSPPTSTAPTFGDQTHSNSPFASSSPFAQPATTSTTSPFAQPATSSTTSPFAQPATSSTSSPFANPASSNAATSSPFAARFSNPVSSSAATSSPFGVSSGTNSPFSQPQQYPQQSSNSPFKNTSSNSPFSTAQPASTSSAFQFQQTPTSPAFKPTTPFNTTQPVQSHTTASVLAAHWTVFAAHQYWLPAPLATVPVFPAHRIQQFFCTFLYRPANGICSCSNLAVTLPSLIVPYRWTAAADVAFCSSACKHDFRHAYTIKQSVCAGLFLWYYWQ</sequence>
<dbReference type="PROSITE" id="PS50942">
    <property type="entry name" value="ENTH"/>
    <property type="match status" value="1"/>
</dbReference>
<dbReference type="InterPro" id="IPR013809">
    <property type="entry name" value="ENTH"/>
</dbReference>
<feature type="compositionally biased region" description="Basic and acidic residues" evidence="7">
    <location>
        <begin position="219"/>
        <end position="229"/>
    </location>
</feature>
<keyword evidence="6" id="KW-0446">Lipid-binding</keyword>
<feature type="region of interest" description="Disordered" evidence="7">
    <location>
        <begin position="353"/>
        <end position="521"/>
    </location>
</feature>
<evidence type="ECO:0000259" key="8">
    <source>
        <dbReference type="PROSITE" id="PS50942"/>
    </source>
</evidence>
<comment type="caution">
    <text evidence="9">The sequence shown here is derived from an EMBL/GenBank/DDBJ whole genome shotgun (WGS) entry which is preliminary data.</text>
</comment>
<keyword evidence="4" id="KW-0963">Cytoplasm</keyword>
<evidence type="ECO:0000256" key="4">
    <source>
        <dbReference type="ARBA" id="ARBA00022490"/>
    </source>
</evidence>
<organism evidence="9 10">
    <name type="scientific">Myxozyma melibiosi</name>
    <dbReference type="NCBI Taxonomy" id="54550"/>
    <lineage>
        <taxon>Eukaryota</taxon>
        <taxon>Fungi</taxon>
        <taxon>Dikarya</taxon>
        <taxon>Ascomycota</taxon>
        <taxon>Saccharomycotina</taxon>
        <taxon>Lipomycetes</taxon>
        <taxon>Lipomycetales</taxon>
        <taxon>Lipomycetaceae</taxon>
        <taxon>Myxozyma</taxon>
    </lineage>
</organism>
<feature type="domain" description="ENTH" evidence="8">
    <location>
        <begin position="11"/>
        <end position="143"/>
    </location>
</feature>
<feature type="region of interest" description="Disordered" evidence="7">
    <location>
        <begin position="212"/>
        <end position="234"/>
    </location>
</feature>
<dbReference type="SMART" id="SM00273">
    <property type="entry name" value="ENTH"/>
    <property type="match status" value="1"/>
</dbReference>
<evidence type="ECO:0000256" key="3">
    <source>
        <dbReference type="ARBA" id="ARBA00010130"/>
    </source>
</evidence>
<dbReference type="SMART" id="SM00726">
    <property type="entry name" value="UIM"/>
    <property type="match status" value="2"/>
</dbReference>
<dbReference type="PANTHER" id="PTHR12276">
    <property type="entry name" value="EPSIN/ENT-RELATED"/>
    <property type="match status" value="1"/>
</dbReference>
<feature type="region of interest" description="Disordered" evidence="7">
    <location>
        <begin position="316"/>
        <end position="339"/>
    </location>
</feature>
<proteinExistence type="inferred from homology"/>
<dbReference type="CDD" id="cd16991">
    <property type="entry name" value="ENTH_Ent1_Ent2"/>
    <property type="match status" value="1"/>
</dbReference>
<feature type="compositionally biased region" description="Polar residues" evidence="7">
    <location>
        <begin position="260"/>
        <end position="293"/>
    </location>
</feature>
<evidence type="ECO:0000256" key="2">
    <source>
        <dbReference type="ARBA" id="ARBA00004496"/>
    </source>
</evidence>
<accession>A0ABR1F3Z6</accession>
<dbReference type="Pfam" id="PF01417">
    <property type="entry name" value="ENTH"/>
    <property type="match status" value="1"/>
</dbReference>
<evidence type="ECO:0000256" key="1">
    <source>
        <dbReference type="ARBA" id="ARBA00004170"/>
    </source>
</evidence>
<dbReference type="GeneID" id="90035592"/>
<name>A0ABR1F3Z6_9ASCO</name>
<dbReference type="InterPro" id="IPR003903">
    <property type="entry name" value="UIM_dom"/>
</dbReference>
<evidence type="ECO:0000256" key="6">
    <source>
        <dbReference type="ARBA" id="ARBA00023121"/>
    </source>
</evidence>
<feature type="compositionally biased region" description="Low complexity" evidence="7">
    <location>
        <begin position="375"/>
        <end position="478"/>
    </location>
</feature>
<evidence type="ECO:0000313" key="10">
    <source>
        <dbReference type="Proteomes" id="UP001498771"/>
    </source>
</evidence>
<keyword evidence="10" id="KW-1185">Reference proteome</keyword>
<protein>
    <recommendedName>
        <fullName evidence="8">ENTH domain-containing protein</fullName>
    </recommendedName>
</protein>
<evidence type="ECO:0000313" key="9">
    <source>
        <dbReference type="EMBL" id="KAK7204559.1"/>
    </source>
</evidence>
<feature type="compositionally biased region" description="Low complexity" evidence="7">
    <location>
        <begin position="316"/>
        <end position="334"/>
    </location>
</feature>
<feature type="region of interest" description="Disordered" evidence="7">
    <location>
        <begin position="260"/>
        <end position="303"/>
    </location>
</feature>
<dbReference type="EMBL" id="JBBJBU010000008">
    <property type="protein sequence ID" value="KAK7204559.1"/>
    <property type="molecule type" value="Genomic_DNA"/>
</dbReference>
<dbReference type="PROSITE" id="PS50330">
    <property type="entry name" value="UIM"/>
    <property type="match status" value="1"/>
</dbReference>
<comment type="subcellular location">
    <subcellularLocation>
        <location evidence="2">Cytoplasm</location>
    </subcellularLocation>
    <subcellularLocation>
        <location evidence="1">Membrane</location>
        <topology evidence="1">Peripheral membrane protein</topology>
    </subcellularLocation>
</comment>
<dbReference type="Gene3D" id="1.25.40.90">
    <property type="match status" value="1"/>
</dbReference>